<dbReference type="EMBL" id="UZAL01035510">
    <property type="protein sequence ID" value="VDP67872.1"/>
    <property type="molecule type" value="Genomic_DNA"/>
</dbReference>
<accession>A0A183PLD4</accession>
<protein>
    <submittedName>
        <fullName evidence="1">Uncharacterized protein</fullName>
    </submittedName>
</protein>
<dbReference type="Gene3D" id="3.30.460.10">
    <property type="entry name" value="Beta Polymerase, domain 2"/>
    <property type="match status" value="1"/>
</dbReference>
<reference evidence="1 2" key="1">
    <citation type="submission" date="2018-11" db="EMBL/GenBank/DDBJ databases">
        <authorList>
            <consortium name="Pathogen Informatics"/>
        </authorList>
    </citation>
    <scope>NUCLEOTIDE SEQUENCE [LARGE SCALE GENOMIC DNA]</scope>
    <source>
        <strain>Denwood</strain>
        <strain evidence="2">Zambia</strain>
    </source>
</reference>
<dbReference type="Proteomes" id="UP000269396">
    <property type="component" value="Unassembled WGS sequence"/>
</dbReference>
<evidence type="ECO:0000313" key="2">
    <source>
        <dbReference type="Proteomes" id="UP000269396"/>
    </source>
</evidence>
<name>A0A183PLD4_9TREM</name>
<dbReference type="STRING" id="31246.A0A183PLD4"/>
<dbReference type="SUPFAM" id="SSF81301">
    <property type="entry name" value="Nucleotidyltransferase"/>
    <property type="match status" value="1"/>
</dbReference>
<dbReference type="InterPro" id="IPR043519">
    <property type="entry name" value="NT_sf"/>
</dbReference>
<keyword evidence="2" id="KW-1185">Reference proteome</keyword>
<organism evidence="1 2">
    <name type="scientific">Schistosoma mattheei</name>
    <dbReference type="NCBI Taxonomy" id="31246"/>
    <lineage>
        <taxon>Eukaryota</taxon>
        <taxon>Metazoa</taxon>
        <taxon>Spiralia</taxon>
        <taxon>Lophotrochozoa</taxon>
        <taxon>Platyhelminthes</taxon>
        <taxon>Trematoda</taxon>
        <taxon>Digenea</taxon>
        <taxon>Strigeidida</taxon>
        <taxon>Schistosomatoidea</taxon>
        <taxon>Schistosomatidae</taxon>
        <taxon>Schistosoma</taxon>
    </lineage>
</organism>
<proteinExistence type="predicted"/>
<evidence type="ECO:0000313" key="1">
    <source>
        <dbReference type="EMBL" id="VDP67872.1"/>
    </source>
</evidence>
<dbReference type="AlphaFoldDB" id="A0A183PLD4"/>
<gene>
    <name evidence="1" type="ORF">SMTD_LOCUS15170</name>
</gene>
<sequence length="99" mass="11447">MFRTAIDQSPIGICTSCADWLDIALNLSVHNACHLMQYQGTIFLHLFLPSTRLKYDLESLWGVGPQYDDQLFQKNTAELPNRNFNWEQLLSEIQQAKQC</sequence>